<reference evidence="8" key="1">
    <citation type="submission" date="2020-05" db="EMBL/GenBank/DDBJ databases">
        <authorList>
            <person name="Chiriac C."/>
            <person name="Salcher M."/>
            <person name="Ghai R."/>
            <person name="Kavagutti S V."/>
        </authorList>
    </citation>
    <scope>NUCLEOTIDE SEQUENCE</scope>
</reference>
<evidence type="ECO:0000256" key="6">
    <source>
        <dbReference type="SAM" id="Phobius"/>
    </source>
</evidence>
<evidence type="ECO:0000313" key="7">
    <source>
        <dbReference type="EMBL" id="CAB4698016.1"/>
    </source>
</evidence>
<dbReference type="PANTHER" id="PTHR30477">
    <property type="entry name" value="ABC-TRANSPORTER METAL-BINDING PROTEIN"/>
    <property type="match status" value="1"/>
</dbReference>
<dbReference type="SUPFAM" id="SSF81345">
    <property type="entry name" value="ABC transporter involved in vitamin B12 uptake, BtuC"/>
    <property type="match status" value="1"/>
</dbReference>
<proteinExistence type="inferred from homology"/>
<dbReference type="EMBL" id="CAEZXX010000017">
    <property type="protein sequence ID" value="CAB4698016.1"/>
    <property type="molecule type" value="Genomic_DNA"/>
</dbReference>
<evidence type="ECO:0000256" key="1">
    <source>
        <dbReference type="ARBA" id="ARBA00004141"/>
    </source>
</evidence>
<organism evidence="8">
    <name type="scientific">freshwater metagenome</name>
    <dbReference type="NCBI Taxonomy" id="449393"/>
    <lineage>
        <taxon>unclassified sequences</taxon>
        <taxon>metagenomes</taxon>
        <taxon>ecological metagenomes</taxon>
    </lineage>
</organism>
<feature type="transmembrane region" description="Helical" evidence="6">
    <location>
        <begin position="135"/>
        <end position="155"/>
    </location>
</feature>
<dbReference type="Gene3D" id="1.10.3470.10">
    <property type="entry name" value="ABC transporter involved in vitamin B12 uptake, BtuC"/>
    <property type="match status" value="1"/>
</dbReference>
<dbReference type="EMBL" id="CAFBLR010000118">
    <property type="protein sequence ID" value="CAB4879416.1"/>
    <property type="molecule type" value="Genomic_DNA"/>
</dbReference>
<dbReference type="GO" id="GO:0055085">
    <property type="term" value="P:transmembrane transport"/>
    <property type="evidence" value="ECO:0007669"/>
    <property type="project" value="InterPro"/>
</dbReference>
<protein>
    <submittedName>
        <fullName evidence="8">Unannotated protein</fullName>
    </submittedName>
</protein>
<feature type="transmembrane region" description="Helical" evidence="6">
    <location>
        <begin position="50"/>
        <end position="75"/>
    </location>
</feature>
<comment type="subcellular location">
    <subcellularLocation>
        <location evidence="1">Membrane</location>
        <topology evidence="1">Multi-pass membrane protein</topology>
    </subcellularLocation>
</comment>
<dbReference type="InterPro" id="IPR037294">
    <property type="entry name" value="ABC_BtuC-like"/>
</dbReference>
<dbReference type="AlphaFoldDB" id="A0A6J6UI46"/>
<evidence type="ECO:0000256" key="2">
    <source>
        <dbReference type="ARBA" id="ARBA00008034"/>
    </source>
</evidence>
<feature type="transmembrane region" description="Helical" evidence="6">
    <location>
        <begin position="14"/>
        <end position="38"/>
    </location>
</feature>
<feature type="transmembrane region" description="Helical" evidence="6">
    <location>
        <begin position="95"/>
        <end position="114"/>
    </location>
</feature>
<dbReference type="Pfam" id="PF00950">
    <property type="entry name" value="ABC-3"/>
    <property type="match status" value="1"/>
</dbReference>
<keyword evidence="5 6" id="KW-0472">Membrane</keyword>
<gene>
    <name evidence="7" type="ORF">UFOPK2602_00419</name>
    <name evidence="8" type="ORF">UFOPK2806_01514</name>
    <name evidence="9" type="ORF">UFOPK3417_01221</name>
</gene>
<dbReference type="EMBL" id="CAEZYY010000020">
    <property type="protein sequence ID" value="CAB4758834.1"/>
    <property type="molecule type" value="Genomic_DNA"/>
</dbReference>
<evidence type="ECO:0000256" key="3">
    <source>
        <dbReference type="ARBA" id="ARBA00022692"/>
    </source>
</evidence>
<sequence>MIGFDIFEPYQFEFFRNAVIVSVLAGAVCGLIGVYVVLRGMSYIGHGLSHAVFGGAAAASVMGINYFLGAGLWGIASGLLIGRVARRRIIGADAAIGVVTTASFAIGLVLFAVYGQAHKSLEASLFGSVLGVGRGDIIAVLVVGLVTLFAVVVQYRPLLFATFDPEVAHVTGVPVARMEALLMTLLSLTVLVTMRVIGVLLISALLVTPAITARMLTKSFGRMLWLSPLIGSATAFVGSNISYHTDWPTGATVILVGAVLFTVVFIASGAKGRRSVDGMDHHAEPSLRAA</sequence>
<feature type="transmembrane region" description="Helical" evidence="6">
    <location>
        <begin position="180"/>
        <end position="211"/>
    </location>
</feature>
<dbReference type="InterPro" id="IPR001626">
    <property type="entry name" value="ABC_TroCD"/>
</dbReference>
<dbReference type="CDD" id="cd06550">
    <property type="entry name" value="TM_ABC_iron-siderophores_like"/>
    <property type="match status" value="1"/>
</dbReference>
<name>A0A6J6UI46_9ZZZZ</name>
<comment type="similarity">
    <text evidence="2">Belongs to the ABC-3 integral membrane protein family.</text>
</comment>
<evidence type="ECO:0000313" key="8">
    <source>
        <dbReference type="EMBL" id="CAB4758834.1"/>
    </source>
</evidence>
<evidence type="ECO:0000313" key="9">
    <source>
        <dbReference type="EMBL" id="CAB4879416.1"/>
    </source>
</evidence>
<evidence type="ECO:0000256" key="5">
    <source>
        <dbReference type="ARBA" id="ARBA00023136"/>
    </source>
</evidence>
<feature type="transmembrane region" description="Helical" evidence="6">
    <location>
        <begin position="249"/>
        <end position="270"/>
    </location>
</feature>
<dbReference type="GO" id="GO:0010043">
    <property type="term" value="P:response to zinc ion"/>
    <property type="evidence" value="ECO:0007669"/>
    <property type="project" value="TreeGrafter"/>
</dbReference>
<evidence type="ECO:0000256" key="4">
    <source>
        <dbReference type="ARBA" id="ARBA00022989"/>
    </source>
</evidence>
<keyword evidence="3 6" id="KW-0812">Transmembrane</keyword>
<keyword evidence="4 6" id="KW-1133">Transmembrane helix</keyword>
<accession>A0A6J6UI46</accession>
<dbReference type="PANTHER" id="PTHR30477:SF0">
    <property type="entry name" value="METAL TRANSPORT SYSTEM MEMBRANE PROTEIN TM_0125-RELATED"/>
    <property type="match status" value="1"/>
</dbReference>
<dbReference type="GO" id="GO:0043190">
    <property type="term" value="C:ATP-binding cassette (ABC) transporter complex"/>
    <property type="evidence" value="ECO:0007669"/>
    <property type="project" value="InterPro"/>
</dbReference>